<evidence type="ECO:0000313" key="5">
    <source>
        <dbReference type="Proteomes" id="UP000287033"/>
    </source>
</evidence>
<gene>
    <name evidence="4" type="ORF">chiPu_0002589</name>
</gene>
<dbReference type="Proteomes" id="UP000287033">
    <property type="component" value="Unassembled WGS sequence"/>
</dbReference>
<accession>A0A401S1C6</accession>
<comment type="caution">
    <text evidence="4">The sequence shown here is derived from an EMBL/GenBank/DDBJ whole genome shotgun (WGS) entry which is preliminary data.</text>
</comment>
<dbReference type="STRING" id="137246.A0A401S1C6"/>
<dbReference type="Pfam" id="PF15149">
    <property type="entry name" value="CATSPERB_C"/>
    <property type="match status" value="1"/>
</dbReference>
<keyword evidence="5" id="KW-1185">Reference proteome</keyword>
<dbReference type="PANTHER" id="PTHR14705">
    <property type="entry name" value="CATION CHANNEL SPERM-ASSOCIATED PROTEIN SUBUNIT BETA"/>
    <property type="match status" value="1"/>
</dbReference>
<dbReference type="InterPro" id="IPR048789">
    <property type="entry name" value="CATSPERB_C"/>
</dbReference>
<dbReference type="PANTHER" id="PTHR14705:SF0">
    <property type="entry name" value="CATION CHANNEL SPERM-ASSOCIATED AUXILIARY SUBUNIT BETA"/>
    <property type="match status" value="1"/>
</dbReference>
<organism evidence="4 5">
    <name type="scientific">Chiloscyllium punctatum</name>
    <name type="common">Brownbanded bambooshark</name>
    <name type="synonym">Hemiscyllium punctatum</name>
    <dbReference type="NCBI Taxonomy" id="137246"/>
    <lineage>
        <taxon>Eukaryota</taxon>
        <taxon>Metazoa</taxon>
        <taxon>Chordata</taxon>
        <taxon>Craniata</taxon>
        <taxon>Vertebrata</taxon>
        <taxon>Chondrichthyes</taxon>
        <taxon>Elasmobranchii</taxon>
        <taxon>Galeomorphii</taxon>
        <taxon>Galeoidea</taxon>
        <taxon>Orectolobiformes</taxon>
        <taxon>Hemiscylliidae</taxon>
        <taxon>Chiloscyllium</taxon>
    </lineage>
</organism>
<evidence type="ECO:0000259" key="1">
    <source>
        <dbReference type="Pfam" id="PF15149"/>
    </source>
</evidence>
<dbReference type="OrthoDB" id="2159869at2759"/>
<dbReference type="InterPro" id="IPR053903">
    <property type="entry name" value="CATSPERB_head"/>
</dbReference>
<dbReference type="OMA" id="IIVQCSC"/>
<evidence type="ECO:0000259" key="3">
    <source>
        <dbReference type="Pfam" id="PF22831"/>
    </source>
</evidence>
<feature type="domain" description="Cation channel sperm-associated protein subunit beta C-terminal" evidence="1">
    <location>
        <begin position="189"/>
        <end position="310"/>
    </location>
</feature>
<name>A0A401S1C6_CHIPU</name>
<dbReference type="GO" id="GO:0036128">
    <property type="term" value="C:CatSper complex"/>
    <property type="evidence" value="ECO:0007669"/>
    <property type="project" value="InterPro"/>
</dbReference>
<dbReference type="EMBL" id="BEZZ01000049">
    <property type="protein sequence ID" value="GCC24189.1"/>
    <property type="molecule type" value="Genomic_DNA"/>
</dbReference>
<reference evidence="4 5" key="1">
    <citation type="journal article" date="2018" name="Nat. Ecol. Evol.">
        <title>Shark genomes provide insights into elasmobranch evolution and the origin of vertebrates.</title>
        <authorList>
            <person name="Hara Y"/>
            <person name="Yamaguchi K"/>
            <person name="Onimaru K"/>
            <person name="Kadota M"/>
            <person name="Koyanagi M"/>
            <person name="Keeley SD"/>
            <person name="Tatsumi K"/>
            <person name="Tanaka K"/>
            <person name="Motone F"/>
            <person name="Kageyama Y"/>
            <person name="Nozu R"/>
            <person name="Adachi N"/>
            <person name="Nishimura O"/>
            <person name="Nakagawa R"/>
            <person name="Tanegashima C"/>
            <person name="Kiyatake I"/>
            <person name="Matsumoto R"/>
            <person name="Murakumo K"/>
            <person name="Nishida K"/>
            <person name="Terakita A"/>
            <person name="Kuratani S"/>
            <person name="Sato K"/>
            <person name="Hyodo S Kuraku.S."/>
        </authorList>
    </citation>
    <scope>NUCLEOTIDE SEQUENCE [LARGE SCALE GENOMIC DNA]</scope>
</reference>
<dbReference type="AlphaFoldDB" id="A0A401S1C6"/>
<dbReference type="Pfam" id="PF22830">
    <property type="entry name" value="CATSPERB_head"/>
    <property type="match status" value="1"/>
</dbReference>
<dbReference type="GO" id="GO:0005929">
    <property type="term" value="C:cilium"/>
    <property type="evidence" value="ECO:0007669"/>
    <property type="project" value="TreeGrafter"/>
</dbReference>
<feature type="domain" description="CATSPERB Ig-like" evidence="3">
    <location>
        <begin position="91"/>
        <end position="184"/>
    </location>
</feature>
<dbReference type="InterPro" id="IPR028748">
    <property type="entry name" value="CATSPERB"/>
</dbReference>
<evidence type="ECO:0000313" key="4">
    <source>
        <dbReference type="EMBL" id="GCC24189.1"/>
    </source>
</evidence>
<sequence>MEDRPYMVAQSYYGFEADDFEKTLVVPGYSSFLIVRVNSSNLVLAYATMPLLTIYYVLIEEENWFLYDFSSRNGTWRIYENECYTWIEAANNVHLNPFVLLDLNDTVNFEFKFSTRKAGSQVFKITVGNPHLIQISSKSRWDETGLSILNLVVTSNFNLRGYTTILVTIPEASLLCPITCLAIIVQCSCPARKAIVYLSHKYVSEHEWLHGLSENSTIEFNFLKELPVNYRPPSTFGINLPVSENIYNADPSKPKYRNFYELSKKTGRYKQCAMKKTREECGCTDEMRLSSFVQYSDCRQRVRALLIDEKISSSLFCIFALHCSPSI</sequence>
<proteinExistence type="predicted"/>
<dbReference type="InterPro" id="IPR053904">
    <property type="entry name" value="CATSPERB_Ig-like"/>
</dbReference>
<evidence type="ECO:0000259" key="2">
    <source>
        <dbReference type="Pfam" id="PF22830"/>
    </source>
</evidence>
<dbReference type="Pfam" id="PF22831">
    <property type="entry name" value="CATSPERB_Ig-like"/>
    <property type="match status" value="1"/>
</dbReference>
<protein>
    <submittedName>
        <fullName evidence="4">Uncharacterized protein</fullName>
    </submittedName>
</protein>
<feature type="domain" description="CATSPERB head" evidence="2">
    <location>
        <begin position="12"/>
        <end position="80"/>
    </location>
</feature>